<dbReference type="PANTHER" id="PTHR35175">
    <property type="entry name" value="DUF1289 DOMAIN-CONTAINING PROTEIN"/>
    <property type="match status" value="1"/>
</dbReference>
<dbReference type="KEGG" id="rsb:RS694_03345"/>
<organism evidence="1 2">
    <name type="scientific">Rhodoferax saidenbachensis</name>
    <dbReference type="NCBI Taxonomy" id="1484693"/>
    <lineage>
        <taxon>Bacteria</taxon>
        <taxon>Pseudomonadati</taxon>
        <taxon>Pseudomonadota</taxon>
        <taxon>Betaproteobacteria</taxon>
        <taxon>Burkholderiales</taxon>
        <taxon>Comamonadaceae</taxon>
        <taxon>Rhodoferax</taxon>
    </lineage>
</organism>
<dbReference type="PANTHER" id="PTHR35175:SF2">
    <property type="entry name" value="DUF1289 DOMAIN-CONTAINING PROTEIN"/>
    <property type="match status" value="1"/>
</dbReference>
<dbReference type="AlphaFoldDB" id="A0A1P8K6N7"/>
<protein>
    <recommendedName>
        <fullName evidence="3">DUF1289 domain-containing protein</fullName>
    </recommendedName>
</protein>
<dbReference type="Pfam" id="PF06945">
    <property type="entry name" value="DUF1289"/>
    <property type="match status" value="1"/>
</dbReference>
<sequence>MDLPVASVSRGAMKLLAARAISVRAMAENIPSPCLSVCRMDAAGTLCLGCFRTLDEIALWSRADDATKRQVWAAIAQRLPAPHTPSTAP</sequence>
<evidence type="ECO:0000313" key="1">
    <source>
        <dbReference type="EMBL" id="APW41677.1"/>
    </source>
</evidence>
<name>A0A1P8K6N7_9BURK</name>
<proteinExistence type="predicted"/>
<dbReference type="EMBL" id="CP019239">
    <property type="protein sequence ID" value="APW41677.1"/>
    <property type="molecule type" value="Genomic_DNA"/>
</dbReference>
<accession>A0A1P8K6N7</accession>
<keyword evidence="2" id="KW-1185">Reference proteome</keyword>
<dbReference type="Proteomes" id="UP000186110">
    <property type="component" value="Chromosome"/>
</dbReference>
<evidence type="ECO:0000313" key="2">
    <source>
        <dbReference type="Proteomes" id="UP000186110"/>
    </source>
</evidence>
<reference evidence="1 2" key="1">
    <citation type="submission" date="2017-01" db="EMBL/GenBank/DDBJ databases">
        <authorList>
            <person name="Mah S.A."/>
            <person name="Swanson W.J."/>
            <person name="Moy G.W."/>
            <person name="Vacquier V.D."/>
        </authorList>
    </citation>
    <scope>NUCLEOTIDE SEQUENCE [LARGE SCALE GENOMIC DNA]</scope>
    <source>
        <strain evidence="1 2">DSM 22694</strain>
    </source>
</reference>
<gene>
    <name evidence="1" type="ORF">RS694_03345</name>
</gene>
<dbReference type="InterPro" id="IPR010710">
    <property type="entry name" value="DUF1289"/>
</dbReference>
<dbReference type="STRING" id="1484693.RS694_03345"/>
<evidence type="ECO:0008006" key="3">
    <source>
        <dbReference type="Google" id="ProtNLM"/>
    </source>
</evidence>